<feature type="region of interest" description="Disordered" evidence="1">
    <location>
        <begin position="205"/>
        <end position="230"/>
    </location>
</feature>
<sequence length="381" mass="39594">MRQYLFPVLVALTLVMTGAADALAKAGSTSKSSSGSSLGSRGSRTADAPMERTLSLPSSPSPRVATPPPPPSAAPRPGNVEAQPLSPGLQPGLQQPAMRAPAMAGAAGMAAPAAAAQPGFFQRNPFMAGMAGGLVGAGIGSMLFGHSPALAAASDAAPGASILGLLIQIAVIGGLVWLAFKLFRGRAPAGPNPYAAAPRASLNPYAAPPRASENPYAAPRSPVEPRFEAPLSSVPPVAAAPQRVQREFEPTEADQNDFTNILLGVQQSWSAADPAALRAWATPEMVTFLAQDLGQNAAEGQVNRVEQITLREGDVVESWREDKSQYVTARLVFDCLDYMVRTDTGALVSGSRTNPVTHAELWTFVRPTTGGSWLLSAIQQV</sequence>
<proteinExistence type="predicted"/>
<feature type="compositionally biased region" description="Pro residues" evidence="1">
    <location>
        <begin position="65"/>
        <end position="74"/>
    </location>
</feature>
<feature type="domain" description="Tim44-like" evidence="4">
    <location>
        <begin position="234"/>
        <end position="380"/>
    </location>
</feature>
<dbReference type="PANTHER" id="PTHR41542:SF1">
    <property type="entry name" value="BLL5807 PROTEIN"/>
    <property type="match status" value="1"/>
</dbReference>
<feature type="transmembrane region" description="Helical" evidence="2">
    <location>
        <begin position="156"/>
        <end position="180"/>
    </location>
</feature>
<dbReference type="PANTHER" id="PTHR41542">
    <property type="entry name" value="BLL5807 PROTEIN"/>
    <property type="match status" value="1"/>
</dbReference>
<feature type="compositionally biased region" description="Low complexity" evidence="1">
    <location>
        <begin position="54"/>
        <end position="64"/>
    </location>
</feature>
<dbReference type="InterPro" id="IPR007379">
    <property type="entry name" value="Tim44-like_dom"/>
</dbReference>
<name>S9TGN7_MAGFU</name>
<evidence type="ECO:0000256" key="2">
    <source>
        <dbReference type="SAM" id="Phobius"/>
    </source>
</evidence>
<evidence type="ECO:0000256" key="1">
    <source>
        <dbReference type="SAM" id="MobiDB-lite"/>
    </source>
</evidence>
<protein>
    <recommendedName>
        <fullName evidence="4">Tim44-like domain-containing protein</fullName>
    </recommendedName>
</protein>
<dbReference type="RefSeq" id="WP_021132469.1">
    <property type="nucleotide sequence ID" value="NZ_AQPH01000039.1"/>
</dbReference>
<keyword evidence="2" id="KW-0472">Membrane</keyword>
<dbReference type="Proteomes" id="UP000015350">
    <property type="component" value="Unassembled WGS sequence"/>
</dbReference>
<gene>
    <name evidence="5" type="ORF">K678_10776</name>
</gene>
<dbReference type="SUPFAM" id="SSF54427">
    <property type="entry name" value="NTF2-like"/>
    <property type="match status" value="1"/>
</dbReference>
<feature type="region of interest" description="Disordered" evidence="1">
    <location>
        <begin position="25"/>
        <end position="100"/>
    </location>
</feature>
<reference evidence="5 6" key="1">
    <citation type="submission" date="2013-04" db="EMBL/GenBank/DDBJ databases">
        <authorList>
            <person name="Kuznetsov B."/>
            <person name="Ivanovsky R."/>
        </authorList>
    </citation>
    <scope>NUCLEOTIDE SEQUENCE [LARGE SCALE GENOMIC DNA]</scope>
    <source>
        <strain evidence="5 6">MGU-K5</strain>
    </source>
</reference>
<dbReference type="SMART" id="SM00978">
    <property type="entry name" value="Tim44"/>
    <property type="match status" value="1"/>
</dbReference>
<keyword evidence="2" id="KW-0812">Transmembrane</keyword>
<dbReference type="Pfam" id="PF04280">
    <property type="entry name" value="Tim44"/>
    <property type="match status" value="1"/>
</dbReference>
<comment type="caution">
    <text evidence="5">The sequence shown here is derived from an EMBL/GenBank/DDBJ whole genome shotgun (WGS) entry which is preliminary data.</text>
</comment>
<evidence type="ECO:0000259" key="4">
    <source>
        <dbReference type="SMART" id="SM00978"/>
    </source>
</evidence>
<dbReference type="EMBL" id="AQPH01000039">
    <property type="protein sequence ID" value="EPY01451.1"/>
    <property type="molecule type" value="Genomic_DNA"/>
</dbReference>
<dbReference type="STRING" id="1316936.K678_10776"/>
<dbReference type="InterPro" id="IPR032710">
    <property type="entry name" value="NTF2-like_dom_sf"/>
</dbReference>
<feature type="signal peptide" evidence="3">
    <location>
        <begin position="1"/>
        <end position="24"/>
    </location>
</feature>
<keyword evidence="2" id="KW-1133">Transmembrane helix</keyword>
<dbReference type="eggNOG" id="COG4395">
    <property type="taxonomic scope" value="Bacteria"/>
</dbReference>
<feature type="chain" id="PRO_5004557787" description="Tim44-like domain-containing protein" evidence="3">
    <location>
        <begin position="25"/>
        <end position="381"/>
    </location>
</feature>
<evidence type="ECO:0000313" key="5">
    <source>
        <dbReference type="EMBL" id="EPY01451.1"/>
    </source>
</evidence>
<keyword evidence="3" id="KW-0732">Signal</keyword>
<dbReference type="OrthoDB" id="9780873at2"/>
<dbReference type="AlphaFoldDB" id="S9TGN7"/>
<dbReference type="Gene3D" id="3.10.450.240">
    <property type="match status" value="1"/>
</dbReference>
<accession>S9TGN7</accession>
<evidence type="ECO:0000313" key="6">
    <source>
        <dbReference type="Proteomes" id="UP000015350"/>
    </source>
</evidence>
<dbReference type="PATRIC" id="fig|1316936.3.peg.2148"/>
<evidence type="ECO:0000256" key="3">
    <source>
        <dbReference type="SAM" id="SignalP"/>
    </source>
</evidence>
<feature type="compositionally biased region" description="Low complexity" evidence="1">
    <location>
        <begin position="25"/>
        <end position="46"/>
    </location>
</feature>
<organism evidence="5 6">
    <name type="scientific">Magnetospirillum fulvum MGU-K5</name>
    <dbReference type="NCBI Taxonomy" id="1316936"/>
    <lineage>
        <taxon>Bacteria</taxon>
        <taxon>Pseudomonadati</taxon>
        <taxon>Pseudomonadota</taxon>
        <taxon>Alphaproteobacteria</taxon>
        <taxon>Rhodospirillales</taxon>
        <taxon>Rhodospirillaceae</taxon>
        <taxon>Magnetospirillum</taxon>
    </lineage>
</organism>
<feature type="transmembrane region" description="Helical" evidence="2">
    <location>
        <begin position="126"/>
        <end position="144"/>
    </location>
</feature>